<evidence type="ECO:0000313" key="1">
    <source>
        <dbReference type="EMBL" id="OJH37753.1"/>
    </source>
</evidence>
<organism evidence="1 2">
    <name type="scientific">Cystobacter ferrugineus</name>
    <dbReference type="NCBI Taxonomy" id="83449"/>
    <lineage>
        <taxon>Bacteria</taxon>
        <taxon>Pseudomonadati</taxon>
        <taxon>Myxococcota</taxon>
        <taxon>Myxococcia</taxon>
        <taxon>Myxococcales</taxon>
        <taxon>Cystobacterineae</taxon>
        <taxon>Archangiaceae</taxon>
        <taxon>Cystobacter</taxon>
    </lineage>
</organism>
<gene>
    <name evidence="1" type="ORF">BON30_26580</name>
</gene>
<dbReference type="STRING" id="83449.BON30_26580"/>
<proteinExistence type="predicted"/>
<name>A0A1L9B6A9_9BACT</name>
<evidence type="ECO:0000313" key="2">
    <source>
        <dbReference type="Proteomes" id="UP000182229"/>
    </source>
</evidence>
<dbReference type="AlphaFoldDB" id="A0A1L9B6A9"/>
<reference evidence="2" key="1">
    <citation type="submission" date="2016-11" db="EMBL/GenBank/DDBJ databases">
        <authorList>
            <person name="Shukria A."/>
            <person name="Stevens D.C."/>
        </authorList>
    </citation>
    <scope>NUCLEOTIDE SEQUENCE [LARGE SCALE GENOMIC DNA]</scope>
    <source>
        <strain evidence="2">Cbfe23</strain>
    </source>
</reference>
<sequence length="95" mass="10821">MLKEFPHTEHLLMNPTAYTVEIDPSAWSQLALLRVETYRRVREALTSVASTVTSAGKSCQARFPLVVDDTVAHYDVDHLRRRVLLREVGPSTRED</sequence>
<keyword evidence="2" id="KW-1185">Reference proteome</keyword>
<protein>
    <submittedName>
        <fullName evidence="1">Uncharacterized protein</fullName>
    </submittedName>
</protein>
<accession>A0A1L9B6A9</accession>
<dbReference type="EMBL" id="MPIN01000007">
    <property type="protein sequence ID" value="OJH37753.1"/>
    <property type="molecule type" value="Genomic_DNA"/>
</dbReference>
<reference evidence="1 2" key="2">
    <citation type="submission" date="2016-12" db="EMBL/GenBank/DDBJ databases">
        <title>Draft Genome Sequence of Cystobacter ferrugineus Strain Cbfe23.</title>
        <authorList>
            <person name="Akbar S."/>
            <person name="Dowd S.E."/>
            <person name="Stevens D.C."/>
        </authorList>
    </citation>
    <scope>NUCLEOTIDE SEQUENCE [LARGE SCALE GENOMIC DNA]</scope>
    <source>
        <strain evidence="1 2">Cbfe23</strain>
    </source>
</reference>
<dbReference type="Proteomes" id="UP000182229">
    <property type="component" value="Unassembled WGS sequence"/>
</dbReference>
<comment type="caution">
    <text evidence="1">The sequence shown here is derived from an EMBL/GenBank/DDBJ whole genome shotgun (WGS) entry which is preliminary data.</text>
</comment>